<evidence type="ECO:0000256" key="5">
    <source>
        <dbReference type="ARBA" id="ARBA00022781"/>
    </source>
</evidence>
<evidence type="ECO:0000256" key="4">
    <source>
        <dbReference type="ARBA" id="ARBA00022692"/>
    </source>
</evidence>
<keyword evidence="17" id="KW-1185">Reference proteome</keyword>
<evidence type="ECO:0000256" key="14">
    <source>
        <dbReference type="RuleBase" id="RU003848"/>
    </source>
</evidence>
<gene>
    <name evidence="16" type="primary">atpF_1</name>
    <name evidence="13" type="synonym">atpF</name>
    <name evidence="16" type="ORF">Lwal_0471</name>
</gene>
<keyword evidence="4 13" id="KW-0812">Transmembrane</keyword>
<evidence type="ECO:0000256" key="15">
    <source>
        <dbReference type="SAM" id="Coils"/>
    </source>
</evidence>
<dbReference type="GO" id="GO:0005886">
    <property type="term" value="C:plasma membrane"/>
    <property type="evidence" value="ECO:0007669"/>
    <property type="project" value="UniProtKB-SubCell"/>
</dbReference>
<organism evidence="16 17">
    <name type="scientific">Legionella waltersii</name>
    <dbReference type="NCBI Taxonomy" id="66969"/>
    <lineage>
        <taxon>Bacteria</taxon>
        <taxon>Pseudomonadati</taxon>
        <taxon>Pseudomonadota</taxon>
        <taxon>Gammaproteobacteria</taxon>
        <taxon>Legionellales</taxon>
        <taxon>Legionellaceae</taxon>
        <taxon>Legionella</taxon>
    </lineage>
</organism>
<keyword evidence="16" id="KW-0378">Hydrolase</keyword>
<evidence type="ECO:0000256" key="3">
    <source>
        <dbReference type="ARBA" id="ARBA00022547"/>
    </source>
</evidence>
<dbReference type="GO" id="GO:0046961">
    <property type="term" value="F:proton-transporting ATPase activity, rotational mechanism"/>
    <property type="evidence" value="ECO:0007669"/>
    <property type="project" value="TreeGrafter"/>
</dbReference>
<evidence type="ECO:0000256" key="10">
    <source>
        <dbReference type="ARBA" id="ARBA00025198"/>
    </source>
</evidence>
<evidence type="ECO:0000256" key="8">
    <source>
        <dbReference type="ARBA" id="ARBA00023136"/>
    </source>
</evidence>
<dbReference type="CDD" id="cd06503">
    <property type="entry name" value="ATP-synt_Fo_b"/>
    <property type="match status" value="1"/>
</dbReference>
<keyword evidence="2 13" id="KW-0813">Transport</keyword>
<reference evidence="16 17" key="1">
    <citation type="submission" date="2015-11" db="EMBL/GenBank/DDBJ databases">
        <title>Genomic analysis of 38 Legionella species identifies large and diverse effector repertoires.</title>
        <authorList>
            <person name="Burstein D."/>
            <person name="Amaro F."/>
            <person name="Zusman T."/>
            <person name="Lifshitz Z."/>
            <person name="Cohen O."/>
            <person name="Gilbert J.A."/>
            <person name="Pupko T."/>
            <person name="Shuman H.A."/>
            <person name="Segal G."/>
        </authorList>
    </citation>
    <scope>NUCLEOTIDE SEQUENCE [LARGE SCALE GENOMIC DNA]</scope>
    <source>
        <strain evidence="16 17">ATCC 51914</strain>
    </source>
</reference>
<protein>
    <recommendedName>
        <fullName evidence="13">ATP synthase subunit b</fullName>
    </recommendedName>
    <alternativeName>
        <fullName evidence="13">ATP synthase F(0) sector subunit b</fullName>
    </alternativeName>
    <alternativeName>
        <fullName evidence="13">ATPase subunit I</fullName>
    </alternativeName>
    <alternativeName>
        <fullName evidence="13">F-type ATPase subunit b</fullName>
        <shortName evidence="13">F-ATPase subunit b</shortName>
    </alternativeName>
</protein>
<dbReference type="GO" id="GO:0046933">
    <property type="term" value="F:proton-transporting ATP synthase activity, rotational mechanism"/>
    <property type="evidence" value="ECO:0007669"/>
    <property type="project" value="UniProtKB-UniRule"/>
</dbReference>
<dbReference type="AlphaFoldDB" id="A0A0W1AMR4"/>
<keyword evidence="3 13" id="KW-0138">CF(0)</keyword>
<dbReference type="PATRIC" id="fig|66969.6.peg.507"/>
<dbReference type="InterPro" id="IPR002146">
    <property type="entry name" value="ATP_synth_b/b'su_bac/chlpt"/>
</dbReference>
<comment type="function">
    <text evidence="11">Component of the F(0) channel, it forms part of the peripheral stalk, linking F(1) to F(0). The b'-subunit is a diverged and duplicated form of b found in plants and photosynthetic bacteria.</text>
</comment>
<dbReference type="EMBL" id="LNZB01000008">
    <property type="protein sequence ID" value="KTD82651.1"/>
    <property type="molecule type" value="Genomic_DNA"/>
</dbReference>
<dbReference type="Pfam" id="PF00430">
    <property type="entry name" value="ATP-synt_B"/>
    <property type="match status" value="1"/>
</dbReference>
<keyword evidence="5 13" id="KW-0375">Hydrogen ion transport</keyword>
<dbReference type="Pfam" id="PF00213">
    <property type="entry name" value="OSCP"/>
    <property type="match status" value="1"/>
</dbReference>
<sequence>MDLSWSTFLLELINFLVLIWILKHFLYVPIQKTILNRKKKVQEQLENAELLHKEAKQLQITYEHRLTDWQQEKEHLQNEFQQAMNQWKAEERIHFKNNLKNEKERIVSQERQQLAAMIETNSKEAFMLAGKFAKQLLKQLADQHLEEKIIEQFIMNINTVPVEQLQMGADASLENAVMIQSAYPINEPQRQHLVQAIEQLVKTKCPVEFVEHQELLAGLTVQMDCVFLQANLRDELKFFTEIYNELV</sequence>
<dbReference type="GO" id="GO:0012505">
    <property type="term" value="C:endomembrane system"/>
    <property type="evidence" value="ECO:0007669"/>
    <property type="project" value="UniProtKB-SubCell"/>
</dbReference>
<dbReference type="OrthoDB" id="466272at2"/>
<accession>A0A0W1AMR4</accession>
<dbReference type="Proteomes" id="UP000054729">
    <property type="component" value="Unassembled WGS sequence"/>
</dbReference>
<feature type="coiled-coil region" evidence="15">
    <location>
        <begin position="31"/>
        <end position="86"/>
    </location>
</feature>
<dbReference type="PANTHER" id="PTHR33445">
    <property type="entry name" value="ATP SYNTHASE SUBUNIT B', CHLOROPLASTIC"/>
    <property type="match status" value="1"/>
</dbReference>
<dbReference type="HAMAP" id="MF_01398">
    <property type="entry name" value="ATP_synth_b_bprime"/>
    <property type="match status" value="1"/>
</dbReference>
<dbReference type="RefSeq" id="WP_058479327.1">
    <property type="nucleotide sequence ID" value="NZ_CAAAIQ010000009.1"/>
</dbReference>
<keyword evidence="8 13" id="KW-0472">Membrane</keyword>
<keyword evidence="6 13" id="KW-1133">Transmembrane helix</keyword>
<keyword evidence="15" id="KW-0175">Coiled coil</keyword>
<dbReference type="InterPro" id="IPR050059">
    <property type="entry name" value="ATP_synthase_B_chain"/>
</dbReference>
<evidence type="ECO:0000256" key="7">
    <source>
        <dbReference type="ARBA" id="ARBA00023065"/>
    </source>
</evidence>
<comment type="caution">
    <text evidence="16">The sequence shown here is derived from an EMBL/GenBank/DDBJ whole genome shotgun (WGS) entry which is preliminary data.</text>
</comment>
<proteinExistence type="inferred from homology"/>
<comment type="subcellular location">
    <subcellularLocation>
        <location evidence="13">Cell membrane</location>
        <topology evidence="13">Single-pass membrane protein</topology>
    </subcellularLocation>
    <subcellularLocation>
        <location evidence="12">Endomembrane system</location>
        <topology evidence="12">Single-pass membrane protein</topology>
    </subcellularLocation>
</comment>
<keyword evidence="13" id="KW-1003">Cell membrane</keyword>
<evidence type="ECO:0000256" key="9">
    <source>
        <dbReference type="ARBA" id="ARBA00023310"/>
    </source>
</evidence>
<evidence type="ECO:0000256" key="1">
    <source>
        <dbReference type="ARBA" id="ARBA00005513"/>
    </source>
</evidence>
<comment type="similarity">
    <text evidence="1 13 14">Belongs to the ATPase B chain family.</text>
</comment>
<feature type="transmembrane region" description="Helical" evidence="13">
    <location>
        <begin position="12"/>
        <end position="30"/>
    </location>
</feature>
<keyword evidence="7 13" id="KW-0406">Ion transport</keyword>
<evidence type="ECO:0000313" key="17">
    <source>
        <dbReference type="Proteomes" id="UP000054729"/>
    </source>
</evidence>
<evidence type="ECO:0000256" key="13">
    <source>
        <dbReference type="HAMAP-Rule" id="MF_01398"/>
    </source>
</evidence>
<keyword evidence="9 13" id="KW-0066">ATP synthesis</keyword>
<dbReference type="PANTHER" id="PTHR33445:SF2">
    <property type="entry name" value="ATP SYNTHASE SUBUNIT B', CHLOROPLASTIC"/>
    <property type="match status" value="1"/>
</dbReference>
<name>A0A0W1AMR4_9GAMM</name>
<evidence type="ECO:0000256" key="12">
    <source>
        <dbReference type="ARBA" id="ARBA00037847"/>
    </source>
</evidence>
<comment type="function">
    <text evidence="10 13">F(1)F(0) ATP synthase produces ATP from ADP in the presence of a proton or sodium gradient. F-type ATPases consist of two structural domains, F(1) containing the extramembraneous catalytic core and F(0) containing the membrane proton channel, linked together by a central stalk and a peripheral stalk. During catalysis, ATP synthesis in the catalytic domain of F(1) is coupled via a rotary mechanism of the central stalk subunits to proton translocation.</text>
</comment>
<evidence type="ECO:0000313" key="16">
    <source>
        <dbReference type="EMBL" id="KTD82651.1"/>
    </source>
</evidence>
<evidence type="ECO:0000256" key="2">
    <source>
        <dbReference type="ARBA" id="ARBA00022448"/>
    </source>
</evidence>
<evidence type="ECO:0000256" key="6">
    <source>
        <dbReference type="ARBA" id="ARBA00022989"/>
    </source>
</evidence>
<dbReference type="GO" id="GO:0016787">
    <property type="term" value="F:hydrolase activity"/>
    <property type="evidence" value="ECO:0007669"/>
    <property type="project" value="UniProtKB-KW"/>
</dbReference>
<dbReference type="STRING" id="66969.Lwal_0471"/>
<dbReference type="InterPro" id="IPR000711">
    <property type="entry name" value="ATPase_OSCP/dsu"/>
</dbReference>
<evidence type="ECO:0000256" key="11">
    <source>
        <dbReference type="ARBA" id="ARBA00025614"/>
    </source>
</evidence>
<dbReference type="GO" id="GO:0045259">
    <property type="term" value="C:proton-transporting ATP synthase complex"/>
    <property type="evidence" value="ECO:0007669"/>
    <property type="project" value="UniProtKB-KW"/>
</dbReference>
<comment type="subunit">
    <text evidence="13">F-type ATPases have 2 components, F(1) - the catalytic core - and F(0) - the membrane proton channel. F(1) has five subunits: alpha(3), beta(3), gamma(1), delta(1), epsilon(1). F(0) has three main subunits: a(1), b(2) and c(10-14). The alpha and beta chains form an alternating ring which encloses part of the gamma chain. F(1) is attached to F(0) by a central stalk formed by the gamma and epsilon chains, while a peripheral stalk is formed by the delta and b chains.</text>
</comment>